<dbReference type="GO" id="GO:0016887">
    <property type="term" value="F:ATP hydrolysis activity"/>
    <property type="evidence" value="ECO:0007669"/>
    <property type="project" value="InterPro"/>
</dbReference>
<organism evidence="6 7">
    <name type="scientific">Paludifilum halophilum</name>
    <dbReference type="NCBI Taxonomy" id="1642702"/>
    <lineage>
        <taxon>Bacteria</taxon>
        <taxon>Bacillati</taxon>
        <taxon>Bacillota</taxon>
        <taxon>Bacilli</taxon>
        <taxon>Bacillales</taxon>
        <taxon>Thermoactinomycetaceae</taxon>
        <taxon>Paludifilum</taxon>
    </lineage>
</organism>
<evidence type="ECO:0000313" key="7">
    <source>
        <dbReference type="Proteomes" id="UP000215459"/>
    </source>
</evidence>
<comment type="caution">
    <text evidence="6">The sequence shown here is derived from an EMBL/GenBank/DDBJ whole genome shotgun (WGS) entry which is preliminary data.</text>
</comment>
<dbReference type="InterPro" id="IPR027417">
    <property type="entry name" value="P-loop_NTPase"/>
</dbReference>
<protein>
    <submittedName>
        <fullName evidence="6">Heme ABC transporter ATP-binding protein</fullName>
    </submittedName>
</protein>
<dbReference type="FunFam" id="3.40.50.300:FF:000134">
    <property type="entry name" value="Iron-enterobactin ABC transporter ATP-binding protein"/>
    <property type="match status" value="1"/>
</dbReference>
<dbReference type="SMART" id="SM00382">
    <property type="entry name" value="AAA"/>
    <property type="match status" value="1"/>
</dbReference>
<dbReference type="SUPFAM" id="SSF52540">
    <property type="entry name" value="P-loop containing nucleoside triphosphate hydrolases"/>
    <property type="match status" value="1"/>
</dbReference>
<keyword evidence="2" id="KW-0547">Nucleotide-binding</keyword>
<dbReference type="GO" id="GO:0005524">
    <property type="term" value="F:ATP binding"/>
    <property type="evidence" value="ECO:0007669"/>
    <property type="project" value="UniProtKB-KW"/>
</dbReference>
<gene>
    <name evidence="6" type="ORF">CHM34_11405</name>
</gene>
<name>A0A235B6Q9_9BACL</name>
<evidence type="ECO:0000259" key="5">
    <source>
        <dbReference type="PROSITE" id="PS50893"/>
    </source>
</evidence>
<dbReference type="Pfam" id="PF00005">
    <property type="entry name" value="ABC_tran"/>
    <property type="match status" value="1"/>
</dbReference>
<evidence type="ECO:0000256" key="2">
    <source>
        <dbReference type="ARBA" id="ARBA00022741"/>
    </source>
</evidence>
<dbReference type="CDD" id="cd03214">
    <property type="entry name" value="ABC_Iron-Siderophores_B12_Hemin"/>
    <property type="match status" value="1"/>
</dbReference>
<dbReference type="PANTHER" id="PTHR42794:SF1">
    <property type="entry name" value="HEMIN IMPORT ATP-BINDING PROTEIN HMUV"/>
    <property type="match status" value="1"/>
</dbReference>
<dbReference type="InterPro" id="IPR003439">
    <property type="entry name" value="ABC_transporter-like_ATP-bd"/>
</dbReference>
<evidence type="ECO:0000256" key="1">
    <source>
        <dbReference type="ARBA" id="ARBA00022448"/>
    </source>
</evidence>
<dbReference type="Gene3D" id="3.40.50.300">
    <property type="entry name" value="P-loop containing nucleotide triphosphate hydrolases"/>
    <property type="match status" value="1"/>
</dbReference>
<dbReference type="Proteomes" id="UP000215459">
    <property type="component" value="Unassembled WGS sequence"/>
</dbReference>
<dbReference type="EMBL" id="NOWF01000006">
    <property type="protein sequence ID" value="OYD07567.1"/>
    <property type="molecule type" value="Genomic_DNA"/>
</dbReference>
<keyword evidence="7" id="KW-1185">Reference proteome</keyword>
<keyword evidence="1" id="KW-0813">Transport</keyword>
<evidence type="ECO:0000256" key="4">
    <source>
        <dbReference type="ARBA" id="ARBA00022967"/>
    </source>
</evidence>
<dbReference type="InterPro" id="IPR003593">
    <property type="entry name" value="AAA+_ATPase"/>
</dbReference>
<dbReference type="PROSITE" id="PS50893">
    <property type="entry name" value="ABC_TRANSPORTER_2"/>
    <property type="match status" value="1"/>
</dbReference>
<feature type="domain" description="ABC transporter" evidence="5">
    <location>
        <begin position="4"/>
        <end position="240"/>
    </location>
</feature>
<dbReference type="OrthoDB" id="9787851at2"/>
<evidence type="ECO:0000313" key="6">
    <source>
        <dbReference type="EMBL" id="OYD07567.1"/>
    </source>
</evidence>
<sequence>MIVLTAEGITQSYGGTVVLRGIDLEVNPGETVGLIGPNGSGKTTLVRLLSGEETPDAGSVKLKGRELSAWSPRERARRVAVLPQEGLPPVAFTVEEVVTMGRHPHQGPWPWTGREDRKVVDQVLSQTSLERERHQSVDRMSGGERQRVAIAKAMAQQPELLILDEPTTFLDISHQLAILDRIRSWQRKEGLAVLVVLHDLNLAAQYCDRLLMIQNGALVREGTPADVIQSSAIREVYGVEPVIIPHPLTRIPQVLLRPESVDRRSRLSKESVSFSADSRYTFG</sequence>
<dbReference type="PROSITE" id="PS00211">
    <property type="entry name" value="ABC_TRANSPORTER_1"/>
    <property type="match status" value="1"/>
</dbReference>
<reference evidence="6 7" key="1">
    <citation type="submission" date="2017-07" db="EMBL/GenBank/DDBJ databases">
        <title>The genome sequence of Paludifilum halophilum highlights mechanisms for microbial adaptation to high salt environemnts.</title>
        <authorList>
            <person name="Belbahri L."/>
        </authorList>
    </citation>
    <scope>NUCLEOTIDE SEQUENCE [LARGE SCALE GENOMIC DNA]</scope>
    <source>
        <strain evidence="6 7">DSM 102817</strain>
    </source>
</reference>
<keyword evidence="3 6" id="KW-0067">ATP-binding</keyword>
<accession>A0A235B6Q9</accession>
<proteinExistence type="predicted"/>
<dbReference type="InterPro" id="IPR017871">
    <property type="entry name" value="ABC_transporter-like_CS"/>
</dbReference>
<evidence type="ECO:0000256" key="3">
    <source>
        <dbReference type="ARBA" id="ARBA00022840"/>
    </source>
</evidence>
<dbReference type="PANTHER" id="PTHR42794">
    <property type="entry name" value="HEMIN IMPORT ATP-BINDING PROTEIN HMUV"/>
    <property type="match status" value="1"/>
</dbReference>
<keyword evidence="4" id="KW-1278">Translocase</keyword>
<dbReference type="NCBIfam" id="NF010068">
    <property type="entry name" value="PRK13548.1"/>
    <property type="match status" value="1"/>
</dbReference>
<dbReference type="AlphaFoldDB" id="A0A235B6Q9"/>